<dbReference type="EMBL" id="QUAJ01000016">
    <property type="protein sequence ID" value="REI40779.1"/>
    <property type="molecule type" value="Genomic_DNA"/>
</dbReference>
<dbReference type="Pfam" id="PF00936">
    <property type="entry name" value="BMC"/>
    <property type="match status" value="1"/>
</dbReference>
<dbReference type="PROSITE" id="PS51930">
    <property type="entry name" value="BMC_2"/>
    <property type="match status" value="1"/>
</dbReference>
<dbReference type="InterPro" id="IPR000249">
    <property type="entry name" value="BMC_dom"/>
</dbReference>
<dbReference type="SMART" id="SM00877">
    <property type="entry name" value="BMC"/>
    <property type="match status" value="1"/>
</dbReference>
<protein>
    <submittedName>
        <fullName evidence="5">BMC domain-containing protein</fullName>
    </submittedName>
</protein>
<accession>A0ABX9KG02</accession>
<organism evidence="5 6">
    <name type="scientific">Psychrilyobacter piezotolerans</name>
    <dbReference type="NCBI Taxonomy" id="2293438"/>
    <lineage>
        <taxon>Bacteria</taxon>
        <taxon>Fusobacteriati</taxon>
        <taxon>Fusobacteriota</taxon>
        <taxon>Fusobacteriia</taxon>
        <taxon>Fusobacteriales</taxon>
        <taxon>Fusobacteriaceae</taxon>
        <taxon>Psychrilyobacter</taxon>
    </lineage>
</organism>
<comment type="similarity">
    <text evidence="3">Belongs to the bacterial microcompartments protein family.</text>
</comment>
<dbReference type="CDD" id="cd07045">
    <property type="entry name" value="BMC_CcmK_like"/>
    <property type="match status" value="1"/>
</dbReference>
<comment type="caution">
    <text evidence="5">The sequence shown here is derived from an EMBL/GenBank/DDBJ whole genome shotgun (WGS) entry which is preliminary data.</text>
</comment>
<dbReference type="InterPro" id="IPR050575">
    <property type="entry name" value="BMC_shell"/>
</dbReference>
<evidence type="ECO:0000313" key="6">
    <source>
        <dbReference type="Proteomes" id="UP000263486"/>
    </source>
</evidence>
<evidence type="ECO:0000256" key="1">
    <source>
        <dbReference type="ARBA" id="ARBA00024322"/>
    </source>
</evidence>
<evidence type="ECO:0000259" key="4">
    <source>
        <dbReference type="PROSITE" id="PS51930"/>
    </source>
</evidence>
<dbReference type="InterPro" id="IPR044872">
    <property type="entry name" value="CcmK/CsoS1_BMC"/>
</dbReference>
<dbReference type="PANTHER" id="PTHR33941:SF11">
    <property type="entry name" value="BACTERIAL MICROCOMPARTMENT SHELL PROTEIN PDUJ"/>
    <property type="match status" value="1"/>
</dbReference>
<dbReference type="SUPFAM" id="SSF143414">
    <property type="entry name" value="CcmK-like"/>
    <property type="match status" value="1"/>
</dbReference>
<feature type="domain" description="BMC" evidence="4">
    <location>
        <begin position="3"/>
        <end position="87"/>
    </location>
</feature>
<evidence type="ECO:0000313" key="5">
    <source>
        <dbReference type="EMBL" id="REI40779.1"/>
    </source>
</evidence>
<sequence length="136" mass="14692">MKALGMIETTGLIGAIEAADVATKTANVEILNKHFISAGIVTLEITGDIGAVKVAIEAAVEATKKLGVFMSSNVIARPGDSIANLILGDLKNDNLQITKKIEKTVEKEIKLEEVKPEEIKELKKQTIVEKKIKNKK</sequence>
<name>A0ABX9KG02_9FUSO</name>
<keyword evidence="2" id="KW-1283">Bacterial microcompartment</keyword>
<evidence type="ECO:0000256" key="3">
    <source>
        <dbReference type="PROSITE-ProRule" id="PRU01278"/>
    </source>
</evidence>
<dbReference type="InterPro" id="IPR037233">
    <property type="entry name" value="CcmK-like_sf"/>
</dbReference>
<dbReference type="Gene3D" id="3.30.70.1710">
    <property type="match status" value="1"/>
</dbReference>
<keyword evidence="6" id="KW-1185">Reference proteome</keyword>
<proteinExistence type="inferred from homology"/>
<evidence type="ECO:0000256" key="2">
    <source>
        <dbReference type="ARBA" id="ARBA00024446"/>
    </source>
</evidence>
<comment type="subcellular location">
    <subcellularLocation>
        <location evidence="1">Bacterial microcompartment</location>
    </subcellularLocation>
</comment>
<dbReference type="PANTHER" id="PTHR33941">
    <property type="entry name" value="PROPANEDIOL UTILIZATION PROTEIN PDUA"/>
    <property type="match status" value="1"/>
</dbReference>
<dbReference type="Proteomes" id="UP000263486">
    <property type="component" value="Unassembled WGS sequence"/>
</dbReference>
<gene>
    <name evidence="5" type="ORF">DYH56_09870</name>
</gene>
<dbReference type="RefSeq" id="WP_114642700.1">
    <property type="nucleotide sequence ID" value="NZ_JAACIO010000018.1"/>
</dbReference>
<reference evidence="5 6" key="1">
    <citation type="submission" date="2018-08" db="EMBL/GenBank/DDBJ databases">
        <title>Draft genome sequence of Psychrilyobacter sp. strain SD5 isolated from Black Sea water.</title>
        <authorList>
            <person name="Yadav S."/>
            <person name="Villanueva L."/>
            <person name="Damste J.S.S."/>
        </authorList>
    </citation>
    <scope>NUCLEOTIDE SEQUENCE [LARGE SCALE GENOMIC DNA]</scope>
    <source>
        <strain evidence="5 6">SD5</strain>
    </source>
</reference>